<proteinExistence type="predicted"/>
<reference evidence="2" key="1">
    <citation type="journal article" date="2022" name="bioRxiv">
        <title>Sequencing and chromosome-scale assembly of the giantPleurodeles waltlgenome.</title>
        <authorList>
            <person name="Brown T."/>
            <person name="Elewa A."/>
            <person name="Iarovenko S."/>
            <person name="Subramanian E."/>
            <person name="Araus A.J."/>
            <person name="Petzold A."/>
            <person name="Susuki M."/>
            <person name="Suzuki K.-i.T."/>
            <person name="Hayashi T."/>
            <person name="Toyoda A."/>
            <person name="Oliveira C."/>
            <person name="Osipova E."/>
            <person name="Leigh N.D."/>
            <person name="Simon A."/>
            <person name="Yun M.H."/>
        </authorList>
    </citation>
    <scope>NUCLEOTIDE SEQUENCE</scope>
    <source>
        <strain evidence="2">20211129_DDA</strain>
        <tissue evidence="2">Liver</tissue>
    </source>
</reference>
<organism evidence="2 3">
    <name type="scientific">Pleurodeles waltl</name>
    <name type="common">Iberian ribbed newt</name>
    <dbReference type="NCBI Taxonomy" id="8319"/>
    <lineage>
        <taxon>Eukaryota</taxon>
        <taxon>Metazoa</taxon>
        <taxon>Chordata</taxon>
        <taxon>Craniata</taxon>
        <taxon>Vertebrata</taxon>
        <taxon>Euteleostomi</taxon>
        <taxon>Amphibia</taxon>
        <taxon>Batrachia</taxon>
        <taxon>Caudata</taxon>
        <taxon>Salamandroidea</taxon>
        <taxon>Salamandridae</taxon>
        <taxon>Pleurodelinae</taxon>
        <taxon>Pleurodeles</taxon>
    </lineage>
</organism>
<dbReference type="EMBL" id="JANPWB010000010">
    <property type="protein sequence ID" value="KAJ1136377.1"/>
    <property type="molecule type" value="Genomic_DNA"/>
</dbReference>
<evidence type="ECO:0000256" key="1">
    <source>
        <dbReference type="SAM" id="MobiDB-lite"/>
    </source>
</evidence>
<feature type="region of interest" description="Disordered" evidence="1">
    <location>
        <begin position="92"/>
        <end position="112"/>
    </location>
</feature>
<dbReference type="AlphaFoldDB" id="A0AAV7Q730"/>
<protein>
    <submittedName>
        <fullName evidence="2">Uncharacterized protein</fullName>
    </submittedName>
</protein>
<comment type="caution">
    <text evidence="2">The sequence shown here is derived from an EMBL/GenBank/DDBJ whole genome shotgun (WGS) entry which is preliminary data.</text>
</comment>
<evidence type="ECO:0000313" key="2">
    <source>
        <dbReference type="EMBL" id="KAJ1136377.1"/>
    </source>
</evidence>
<gene>
    <name evidence="2" type="ORF">NDU88_002794</name>
</gene>
<dbReference type="Proteomes" id="UP001066276">
    <property type="component" value="Chromosome 6"/>
</dbReference>
<evidence type="ECO:0000313" key="3">
    <source>
        <dbReference type="Proteomes" id="UP001066276"/>
    </source>
</evidence>
<accession>A0AAV7Q730</accession>
<keyword evidence="3" id="KW-1185">Reference proteome</keyword>
<sequence>MGSPAVPEQHRDNCIGLKCETELPCGSRASEVGVACPQLSGARRGGASRGVEEVWPECLVYIQIPGRDGRGHADEQVGPTRLSQQENQARALGPLHTGSPTGGTELGSIPGVDHEVKTGHAVRQSCNKQWQRDSYKCEPKGRHKMVARIAYPHTCGCGRPVATALLQQKQSVPQGRETQLHGRTALQT</sequence>
<name>A0AAV7Q730_PLEWA</name>